<name>A0A8H5GNQ1_9AGAR</name>
<comment type="caution">
    <text evidence="2">The sequence shown here is derived from an EMBL/GenBank/DDBJ whole genome shotgun (WGS) entry which is preliminary data.</text>
</comment>
<feature type="region of interest" description="Disordered" evidence="1">
    <location>
        <begin position="26"/>
        <end position="102"/>
    </location>
</feature>
<dbReference type="EMBL" id="JAACJM010000017">
    <property type="protein sequence ID" value="KAF5367995.1"/>
    <property type="molecule type" value="Genomic_DNA"/>
</dbReference>
<accession>A0A8H5GNQ1</accession>
<feature type="region of interest" description="Disordered" evidence="1">
    <location>
        <begin position="638"/>
        <end position="676"/>
    </location>
</feature>
<feature type="compositionally biased region" description="Acidic residues" evidence="1">
    <location>
        <begin position="638"/>
        <end position="650"/>
    </location>
</feature>
<feature type="compositionally biased region" description="Basic and acidic residues" evidence="1">
    <location>
        <begin position="659"/>
        <end position="668"/>
    </location>
</feature>
<sequence>MDLHRRLRKSDLMSVVLNSGNQAETGCFPVGRRLAQSMGSNDRRRRADASSRSGYESTESSSSEVFTSSGSSSPSSGELYSSSSSRNSHYSSGSSSDSAHPNDCRCRDCVGKTAGTVVEPTHAGFNFCPISGGSGVAIGASGAGTISDPIHVGNHYSGKQNAIWEKFFGGRSEIEPWAERRAKAQEFEDARLPANEREVLGMMVAIFLVLKLYGRSRLANHEQFISICLHTITSNIQYLEADYQHTILALHYLQRALPDNIVQEFPKLRKLLSDGQIYEVKLEDLNIVQQAVMMTRAYTLCLRMSFEYLDDEEWGSEYWRELEVMDTLVLNKATRQLEMILGHNLSISNTDWQAWLKHIHWLIGHSIKKYFPKSSWAFDGIFNQLDYIAKAQAWASSSEGLASAVDYHTTLRSAQQERLLLFLTCGLPKVDSRGMPVMNMDDSPAWYAKLVVRDDMPEMVWDQNESPPKEELERSFPAGTEFVEEVDESQWVEYDEEDEVMASVPACRRIAGMPALSAFHRRGLVLEEEYEDGYDEDDEDEDMDMEEGQLYDDDESDEEDEDGDVVLYNVDVSRHQAGHHGGYASGLAASPMVRDTGYIPPEFATQQMQQRQDRPLLYNDEYYDGATAQGVEQYEEDYDEAMEEDEDYVVNDEPFLPPPEERTERRPFGELYYRSH</sequence>
<gene>
    <name evidence="2" type="ORF">D9758_004400</name>
</gene>
<keyword evidence="3" id="KW-1185">Reference proteome</keyword>
<dbReference type="AlphaFoldDB" id="A0A8H5GNQ1"/>
<protein>
    <submittedName>
        <fullName evidence="2">Uncharacterized protein</fullName>
    </submittedName>
</protein>
<proteinExistence type="predicted"/>
<feature type="compositionally biased region" description="Low complexity" evidence="1">
    <location>
        <begin position="50"/>
        <end position="98"/>
    </location>
</feature>
<evidence type="ECO:0000313" key="3">
    <source>
        <dbReference type="Proteomes" id="UP000559256"/>
    </source>
</evidence>
<reference evidence="2 3" key="1">
    <citation type="journal article" date="2020" name="ISME J.">
        <title>Uncovering the hidden diversity of litter-decomposition mechanisms in mushroom-forming fungi.</title>
        <authorList>
            <person name="Floudas D."/>
            <person name="Bentzer J."/>
            <person name="Ahren D."/>
            <person name="Johansson T."/>
            <person name="Persson P."/>
            <person name="Tunlid A."/>
        </authorList>
    </citation>
    <scope>NUCLEOTIDE SEQUENCE [LARGE SCALE GENOMIC DNA]</scope>
    <source>
        <strain evidence="2 3">CBS 291.85</strain>
    </source>
</reference>
<evidence type="ECO:0000256" key="1">
    <source>
        <dbReference type="SAM" id="MobiDB-lite"/>
    </source>
</evidence>
<evidence type="ECO:0000313" key="2">
    <source>
        <dbReference type="EMBL" id="KAF5367995.1"/>
    </source>
</evidence>
<dbReference type="Proteomes" id="UP000559256">
    <property type="component" value="Unassembled WGS sequence"/>
</dbReference>
<organism evidence="2 3">
    <name type="scientific">Tetrapyrgos nigripes</name>
    <dbReference type="NCBI Taxonomy" id="182062"/>
    <lineage>
        <taxon>Eukaryota</taxon>
        <taxon>Fungi</taxon>
        <taxon>Dikarya</taxon>
        <taxon>Basidiomycota</taxon>
        <taxon>Agaricomycotina</taxon>
        <taxon>Agaricomycetes</taxon>
        <taxon>Agaricomycetidae</taxon>
        <taxon>Agaricales</taxon>
        <taxon>Marasmiineae</taxon>
        <taxon>Marasmiaceae</taxon>
        <taxon>Tetrapyrgos</taxon>
    </lineage>
</organism>